<reference evidence="1" key="1">
    <citation type="journal article" date="2020" name="Stud. Mycol.">
        <title>101 Dothideomycetes genomes: a test case for predicting lifestyles and emergence of pathogens.</title>
        <authorList>
            <person name="Haridas S."/>
            <person name="Albert R."/>
            <person name="Binder M."/>
            <person name="Bloem J."/>
            <person name="Labutti K."/>
            <person name="Salamov A."/>
            <person name="Andreopoulos B."/>
            <person name="Baker S."/>
            <person name="Barry K."/>
            <person name="Bills G."/>
            <person name="Bluhm B."/>
            <person name="Cannon C."/>
            <person name="Castanera R."/>
            <person name="Culley D."/>
            <person name="Daum C."/>
            <person name="Ezra D."/>
            <person name="Gonzalez J."/>
            <person name="Henrissat B."/>
            <person name="Kuo A."/>
            <person name="Liang C."/>
            <person name="Lipzen A."/>
            <person name="Lutzoni F."/>
            <person name="Magnuson J."/>
            <person name="Mondo S."/>
            <person name="Nolan M."/>
            <person name="Ohm R."/>
            <person name="Pangilinan J."/>
            <person name="Park H.-J."/>
            <person name="Ramirez L."/>
            <person name="Alfaro M."/>
            <person name="Sun H."/>
            <person name="Tritt A."/>
            <person name="Yoshinaga Y."/>
            <person name="Zwiers L.-H."/>
            <person name="Turgeon B."/>
            <person name="Goodwin S."/>
            <person name="Spatafora J."/>
            <person name="Crous P."/>
            <person name="Grigoriev I."/>
        </authorList>
    </citation>
    <scope>NUCLEOTIDE SEQUENCE</scope>
    <source>
        <strain evidence="1">CBS 113818</strain>
    </source>
</reference>
<proteinExistence type="predicted"/>
<gene>
    <name evidence="1" type="ORF">CC86DRAFT_309878</name>
</gene>
<organism evidence="1 2">
    <name type="scientific">Ophiobolus disseminans</name>
    <dbReference type="NCBI Taxonomy" id="1469910"/>
    <lineage>
        <taxon>Eukaryota</taxon>
        <taxon>Fungi</taxon>
        <taxon>Dikarya</taxon>
        <taxon>Ascomycota</taxon>
        <taxon>Pezizomycotina</taxon>
        <taxon>Dothideomycetes</taxon>
        <taxon>Pleosporomycetidae</taxon>
        <taxon>Pleosporales</taxon>
        <taxon>Pleosporineae</taxon>
        <taxon>Phaeosphaeriaceae</taxon>
        <taxon>Ophiobolus</taxon>
    </lineage>
</organism>
<protein>
    <submittedName>
        <fullName evidence="1">Uncharacterized protein</fullName>
    </submittedName>
</protein>
<dbReference type="EMBL" id="MU006260">
    <property type="protein sequence ID" value="KAF2818122.1"/>
    <property type="molecule type" value="Genomic_DNA"/>
</dbReference>
<dbReference type="Proteomes" id="UP000799424">
    <property type="component" value="Unassembled WGS sequence"/>
</dbReference>
<dbReference type="AlphaFoldDB" id="A0A6A6ZAL2"/>
<evidence type="ECO:0000313" key="2">
    <source>
        <dbReference type="Proteomes" id="UP000799424"/>
    </source>
</evidence>
<sequence>MFQPQRSVNSAPPAPTPIDIEIANHNGSTVAIEATPERVQAAKKMPTPSLSQMIEQLTWQNGQLRSEIDYHQRMHGPSLYLLQKTKLVVTSLQQMIENFESLQNELGRSADNPESQH</sequence>
<accession>A0A6A6ZAL2</accession>
<evidence type="ECO:0000313" key="1">
    <source>
        <dbReference type="EMBL" id="KAF2818122.1"/>
    </source>
</evidence>
<name>A0A6A6ZAL2_9PLEO</name>
<dbReference type="OrthoDB" id="4958164at2759"/>
<keyword evidence="2" id="KW-1185">Reference proteome</keyword>